<accession>A0A916LHM0</accession>
<evidence type="ECO:0000313" key="1">
    <source>
        <dbReference type="EMBL" id="CPC68638.1"/>
    </source>
</evidence>
<sequence>MTGVRFDVVEVGDFRCTGVPDPPAAADLGKRMFVT</sequence>
<dbReference type="EMBL" id="CSBK01005456">
    <property type="protein sequence ID" value="CPC68638.1"/>
    <property type="molecule type" value="Genomic_DNA"/>
</dbReference>
<proteinExistence type="predicted"/>
<dbReference type="AlphaFoldDB" id="A0A916LHM0"/>
<dbReference type="Proteomes" id="UP000039021">
    <property type="component" value="Unassembled WGS sequence"/>
</dbReference>
<reference evidence="2" key="1">
    <citation type="submission" date="2015-03" db="EMBL/GenBank/DDBJ databases">
        <authorList>
            <consortium name="Pathogen Informatics"/>
        </authorList>
    </citation>
    <scope>NUCLEOTIDE SEQUENCE [LARGE SCALE GENOMIC DNA]</scope>
    <source>
        <strain evidence="2">N09902308</strain>
    </source>
</reference>
<organism evidence="1 2">
    <name type="scientific">Mycobacterium tuberculosis</name>
    <dbReference type="NCBI Taxonomy" id="1773"/>
    <lineage>
        <taxon>Bacteria</taxon>
        <taxon>Bacillati</taxon>
        <taxon>Actinomycetota</taxon>
        <taxon>Actinomycetes</taxon>
        <taxon>Mycobacteriales</taxon>
        <taxon>Mycobacteriaceae</taxon>
        <taxon>Mycobacterium</taxon>
        <taxon>Mycobacterium tuberculosis complex</taxon>
    </lineage>
</organism>
<evidence type="ECO:0000313" key="2">
    <source>
        <dbReference type="Proteomes" id="UP000039021"/>
    </source>
</evidence>
<comment type="caution">
    <text evidence="1">The sequence shown here is derived from an EMBL/GenBank/DDBJ whole genome shotgun (WGS) entry which is preliminary data.</text>
</comment>
<name>A0A916LHM0_MYCTX</name>
<gene>
    <name evidence="1" type="ORF">ERS007739_05745</name>
</gene>
<protein>
    <submittedName>
        <fullName evidence="1">Uncharacterized protein</fullName>
    </submittedName>
</protein>